<proteinExistence type="inferred from homology"/>
<protein>
    <submittedName>
        <fullName evidence="5">Uncharacterized protein</fullName>
    </submittedName>
</protein>
<dbReference type="InterPro" id="IPR020904">
    <property type="entry name" value="Sc_DH/Rdtase_CS"/>
</dbReference>
<name>A0A178Z771_9EURO</name>
<evidence type="ECO:0000256" key="1">
    <source>
        <dbReference type="ARBA" id="ARBA00006484"/>
    </source>
</evidence>
<reference evidence="5 6" key="1">
    <citation type="submission" date="2016-04" db="EMBL/GenBank/DDBJ databases">
        <title>Draft genome of Fonsecaea erecta CBS 125763.</title>
        <authorList>
            <person name="Weiss V.A."/>
            <person name="Vicente V.A."/>
            <person name="Raittz R.T."/>
            <person name="Moreno L.F."/>
            <person name="De Souza E.M."/>
            <person name="Pedrosa F.O."/>
            <person name="Steffens M.B."/>
            <person name="Faoro H."/>
            <person name="Tadra-Sfeir M.Z."/>
            <person name="Najafzadeh M.J."/>
            <person name="Felipe M.S."/>
            <person name="Teixeira M."/>
            <person name="Sun J."/>
            <person name="Xi L."/>
            <person name="Gomes R."/>
            <person name="De Azevedo C.M."/>
            <person name="Salgado C.G."/>
            <person name="Da Silva M.B."/>
            <person name="Nascimento M.F."/>
            <person name="Queiroz-Telles F."/>
            <person name="Attili D.S."/>
            <person name="Gorbushina A."/>
        </authorList>
    </citation>
    <scope>NUCLEOTIDE SEQUENCE [LARGE SCALE GENOMIC DNA]</scope>
    <source>
        <strain evidence="5 6">CBS 125763</strain>
    </source>
</reference>
<dbReference type="Pfam" id="PF00106">
    <property type="entry name" value="adh_short"/>
    <property type="match status" value="1"/>
</dbReference>
<dbReference type="Gene3D" id="3.40.50.720">
    <property type="entry name" value="NAD(P)-binding Rossmann-like Domain"/>
    <property type="match status" value="1"/>
</dbReference>
<dbReference type="RefSeq" id="XP_018688909.1">
    <property type="nucleotide sequence ID" value="XM_018842021.1"/>
</dbReference>
<dbReference type="InterPro" id="IPR002347">
    <property type="entry name" value="SDR_fam"/>
</dbReference>
<organism evidence="5 6">
    <name type="scientific">Fonsecaea erecta</name>
    <dbReference type="NCBI Taxonomy" id="1367422"/>
    <lineage>
        <taxon>Eukaryota</taxon>
        <taxon>Fungi</taxon>
        <taxon>Dikarya</taxon>
        <taxon>Ascomycota</taxon>
        <taxon>Pezizomycotina</taxon>
        <taxon>Eurotiomycetes</taxon>
        <taxon>Chaetothyriomycetidae</taxon>
        <taxon>Chaetothyriales</taxon>
        <taxon>Herpotrichiellaceae</taxon>
        <taxon>Fonsecaea</taxon>
    </lineage>
</organism>
<sequence>MEQFSLRGHHALVTGGNQGIGLALAIGLAQAGADVAVFDLSTPSPEFDSISTSYGVRTTYRKVDVSCVAALKEAFEDTIKPFCGEGGLDICVAAAGINQIKDFLVTEESDFDKLLSVNVKGVYFTCQMAAQAMIKPSLDPGEPTSTNSLSNGNTTQDQNPSPRKSKSIIVIASTISHGAIRTHNSSIYAVTKAAVKGMVPEIAKELAQQGIRINSLSPGFTLSKMTEGYPDLIRQWKRETMLGFIGVPEDYAGAALYLASNASRYVTGQDFLVDGGSTKW</sequence>
<evidence type="ECO:0000256" key="3">
    <source>
        <dbReference type="ARBA" id="ARBA00023002"/>
    </source>
</evidence>
<dbReference type="InterPro" id="IPR036291">
    <property type="entry name" value="NAD(P)-bd_dom_sf"/>
</dbReference>
<feature type="compositionally biased region" description="Low complexity" evidence="4">
    <location>
        <begin position="144"/>
        <end position="155"/>
    </location>
</feature>
<dbReference type="SUPFAM" id="SSF51735">
    <property type="entry name" value="NAD(P)-binding Rossmann-fold domains"/>
    <property type="match status" value="1"/>
</dbReference>
<keyword evidence="2" id="KW-0521">NADP</keyword>
<dbReference type="EMBL" id="LVYI01000011">
    <property type="protein sequence ID" value="OAP55542.1"/>
    <property type="molecule type" value="Genomic_DNA"/>
</dbReference>
<gene>
    <name evidence="5" type="ORF">AYL99_10515</name>
</gene>
<dbReference type="PRINTS" id="PR00081">
    <property type="entry name" value="GDHRDH"/>
</dbReference>
<dbReference type="PANTHER" id="PTHR42760">
    <property type="entry name" value="SHORT-CHAIN DEHYDROGENASES/REDUCTASES FAMILY MEMBER"/>
    <property type="match status" value="1"/>
</dbReference>
<dbReference type="FunFam" id="3.40.50.720:FF:000084">
    <property type="entry name" value="Short-chain dehydrogenase reductase"/>
    <property type="match status" value="1"/>
</dbReference>
<keyword evidence="6" id="KW-1185">Reference proteome</keyword>
<evidence type="ECO:0000313" key="5">
    <source>
        <dbReference type="EMBL" id="OAP55542.1"/>
    </source>
</evidence>
<dbReference type="GO" id="GO:0016616">
    <property type="term" value="F:oxidoreductase activity, acting on the CH-OH group of donors, NAD or NADP as acceptor"/>
    <property type="evidence" value="ECO:0007669"/>
    <property type="project" value="TreeGrafter"/>
</dbReference>
<dbReference type="GeneID" id="30014683"/>
<dbReference type="Proteomes" id="UP000078343">
    <property type="component" value="Unassembled WGS sequence"/>
</dbReference>
<evidence type="ECO:0000256" key="2">
    <source>
        <dbReference type="ARBA" id="ARBA00022857"/>
    </source>
</evidence>
<evidence type="ECO:0000313" key="6">
    <source>
        <dbReference type="Proteomes" id="UP000078343"/>
    </source>
</evidence>
<dbReference type="STRING" id="1367422.A0A178Z771"/>
<comment type="similarity">
    <text evidence="1">Belongs to the short-chain dehydrogenases/reductases (SDR) family.</text>
</comment>
<dbReference type="OrthoDB" id="5325318at2759"/>
<dbReference type="AlphaFoldDB" id="A0A178Z771"/>
<evidence type="ECO:0000256" key="4">
    <source>
        <dbReference type="SAM" id="MobiDB-lite"/>
    </source>
</evidence>
<feature type="region of interest" description="Disordered" evidence="4">
    <location>
        <begin position="136"/>
        <end position="165"/>
    </location>
</feature>
<dbReference type="PANTHER" id="PTHR42760:SF115">
    <property type="entry name" value="3-OXOACYL-[ACYL-CARRIER-PROTEIN] REDUCTASE FABG"/>
    <property type="match status" value="1"/>
</dbReference>
<dbReference type="PROSITE" id="PS00061">
    <property type="entry name" value="ADH_SHORT"/>
    <property type="match status" value="1"/>
</dbReference>
<dbReference type="Pfam" id="PF13561">
    <property type="entry name" value="adh_short_C2"/>
    <property type="match status" value="1"/>
</dbReference>
<accession>A0A178Z771</accession>
<comment type="caution">
    <text evidence="5">The sequence shown here is derived from an EMBL/GenBank/DDBJ whole genome shotgun (WGS) entry which is preliminary data.</text>
</comment>
<keyword evidence="3" id="KW-0560">Oxidoreductase</keyword>